<dbReference type="EMBL" id="JAMBEP010000001">
    <property type="protein sequence ID" value="MCL1633108.1"/>
    <property type="molecule type" value="Genomic_DNA"/>
</dbReference>
<organism evidence="2 3">
    <name type="scientific">Luteimonas galliterrae</name>
    <dbReference type="NCBI Taxonomy" id="2940486"/>
    <lineage>
        <taxon>Bacteria</taxon>
        <taxon>Pseudomonadati</taxon>
        <taxon>Pseudomonadota</taxon>
        <taxon>Gammaproteobacteria</taxon>
        <taxon>Lysobacterales</taxon>
        <taxon>Lysobacteraceae</taxon>
        <taxon>Luteimonas</taxon>
    </lineage>
</organism>
<protein>
    <submittedName>
        <fullName evidence="2">DoxX family protein</fullName>
    </submittedName>
</protein>
<sequence>MRRDPGILFARWLLASVFVVMGAYRLMAAAQGAAIPNSTLVFSAVELVLGLLIAIGWRVRWTAILAALLMLADALLSHKFWALHGPERGAQLLHFMKNVNIVGGFLLLALVSGNKQRRL</sequence>
<feature type="transmembrane region" description="Helical" evidence="1">
    <location>
        <begin position="95"/>
        <end position="113"/>
    </location>
</feature>
<feature type="transmembrane region" description="Helical" evidence="1">
    <location>
        <begin position="12"/>
        <end position="34"/>
    </location>
</feature>
<feature type="transmembrane region" description="Helical" evidence="1">
    <location>
        <begin position="40"/>
        <end position="57"/>
    </location>
</feature>
<reference evidence="2 3" key="1">
    <citation type="submission" date="2022-05" db="EMBL/GenBank/DDBJ databases">
        <title>Luteimonas sp. SX5, whole genome shotgun sequencing project.</title>
        <authorList>
            <person name="Zhao G."/>
            <person name="Shen L."/>
        </authorList>
    </citation>
    <scope>NUCLEOTIDE SEQUENCE [LARGE SCALE GENOMIC DNA]</scope>
    <source>
        <strain evidence="2 3">SX5</strain>
    </source>
</reference>
<name>A0ABT0ME12_9GAMM</name>
<gene>
    <name evidence="2" type="ORF">M2650_00385</name>
</gene>
<proteinExistence type="predicted"/>
<feature type="transmembrane region" description="Helical" evidence="1">
    <location>
        <begin position="64"/>
        <end position="83"/>
    </location>
</feature>
<dbReference type="RefSeq" id="WP_249469787.1">
    <property type="nucleotide sequence ID" value="NZ_JAMBEP010000001.1"/>
</dbReference>
<comment type="caution">
    <text evidence="2">The sequence shown here is derived from an EMBL/GenBank/DDBJ whole genome shotgun (WGS) entry which is preliminary data.</text>
</comment>
<accession>A0ABT0ME12</accession>
<keyword evidence="1" id="KW-0472">Membrane</keyword>
<keyword evidence="1" id="KW-0812">Transmembrane</keyword>
<dbReference type="Proteomes" id="UP001431217">
    <property type="component" value="Unassembled WGS sequence"/>
</dbReference>
<keyword evidence="3" id="KW-1185">Reference proteome</keyword>
<evidence type="ECO:0000256" key="1">
    <source>
        <dbReference type="SAM" id="Phobius"/>
    </source>
</evidence>
<evidence type="ECO:0000313" key="3">
    <source>
        <dbReference type="Proteomes" id="UP001431217"/>
    </source>
</evidence>
<keyword evidence="1" id="KW-1133">Transmembrane helix</keyword>
<evidence type="ECO:0000313" key="2">
    <source>
        <dbReference type="EMBL" id="MCL1633108.1"/>
    </source>
</evidence>